<dbReference type="EMBL" id="UINC01086023">
    <property type="protein sequence ID" value="SVC34098.1"/>
    <property type="molecule type" value="Genomic_DNA"/>
</dbReference>
<feature type="non-terminal residue" evidence="1">
    <location>
        <position position="1"/>
    </location>
</feature>
<proteinExistence type="predicted"/>
<sequence>DDYVTQNGGAAGNVSSIVSFSGDSASVIMTFQDEFDLNDSLVIQGLSIIPYAPSEQVDHLMISFNEGSSFNLVDEKDFYIGEISFKSVKENIVVKGGNNVGSFSSIRIEEKSIIPRLQSLVLNIPPELSVGWSEENLFSIESFDGTPGLVLAKLDLDNVAISPVTDQKLVIPFIGQNKMDPGDIIYINNLLYANQSVVSDPSIITYLGLEVADGIFIPDSLPSFLASSFFESEAGNSIINRGNLENFRLNNLLIGNDTLLYNRFGVEIIEPDDILSIKLPSEFSIHWSESVLSDFTIEDMQGDNWINNGILVALSESREEIIMTIESALQGNILSINNLHVDISDSLGVGYVNLEKNNTGELIGIDKYAIAVGIPTINYVQDNNLIWLDAQRSKILPTIEINE</sequence>
<evidence type="ECO:0000313" key="1">
    <source>
        <dbReference type="EMBL" id="SVC34098.1"/>
    </source>
</evidence>
<reference evidence="1" key="1">
    <citation type="submission" date="2018-05" db="EMBL/GenBank/DDBJ databases">
        <authorList>
            <person name="Lanie J.A."/>
            <person name="Ng W.-L."/>
            <person name="Kazmierczak K.M."/>
            <person name="Andrzejewski T.M."/>
            <person name="Davidsen T.M."/>
            <person name="Wayne K.J."/>
            <person name="Tettelin H."/>
            <person name="Glass J.I."/>
            <person name="Rusch D."/>
            <person name="Podicherti R."/>
            <person name="Tsui H.-C.T."/>
            <person name="Winkler M.E."/>
        </authorList>
    </citation>
    <scope>NUCLEOTIDE SEQUENCE</scope>
</reference>
<gene>
    <name evidence="1" type="ORF">METZ01_LOCUS286952</name>
</gene>
<protein>
    <submittedName>
        <fullName evidence="1">Uncharacterized protein</fullName>
    </submittedName>
</protein>
<accession>A0A382LB91</accession>
<dbReference type="AlphaFoldDB" id="A0A382LB91"/>
<feature type="non-terminal residue" evidence="1">
    <location>
        <position position="403"/>
    </location>
</feature>
<name>A0A382LB91_9ZZZZ</name>
<organism evidence="1">
    <name type="scientific">marine metagenome</name>
    <dbReference type="NCBI Taxonomy" id="408172"/>
    <lineage>
        <taxon>unclassified sequences</taxon>
        <taxon>metagenomes</taxon>
        <taxon>ecological metagenomes</taxon>
    </lineage>
</organism>